<gene>
    <name evidence="2" type="ORF">SASPL_100450</name>
</gene>
<protein>
    <recommendedName>
        <fullName evidence="4">Protein RDM1</fullName>
    </recommendedName>
</protein>
<reference evidence="2" key="1">
    <citation type="submission" date="2018-01" db="EMBL/GenBank/DDBJ databases">
        <authorList>
            <person name="Mao J.F."/>
        </authorList>
    </citation>
    <scope>NUCLEOTIDE SEQUENCE</scope>
    <source>
        <strain evidence="2">Huo1</strain>
        <tissue evidence="2">Leaf</tissue>
    </source>
</reference>
<dbReference type="InterPro" id="IPR036319">
    <property type="entry name" value="RDM1_sf"/>
</dbReference>
<keyword evidence="3" id="KW-1185">Reference proteome</keyword>
<reference evidence="2" key="2">
    <citation type="submission" date="2020-08" db="EMBL/GenBank/DDBJ databases">
        <title>Plant Genome Project.</title>
        <authorList>
            <person name="Zhang R.-G."/>
        </authorList>
    </citation>
    <scope>NUCLEOTIDE SEQUENCE</scope>
    <source>
        <strain evidence="2">Huo1</strain>
        <tissue evidence="2">Leaf</tissue>
    </source>
</reference>
<dbReference type="AlphaFoldDB" id="A0A8X8YNA3"/>
<dbReference type="GO" id="GO:0080188">
    <property type="term" value="P:gene silencing by siRNA-directed DNA methylation"/>
    <property type="evidence" value="ECO:0007669"/>
    <property type="project" value="InterPro"/>
</dbReference>
<dbReference type="EMBL" id="PNBA02000001">
    <property type="protein sequence ID" value="KAG6435576.1"/>
    <property type="molecule type" value="Genomic_DNA"/>
</dbReference>
<comment type="caution">
    <text evidence="2">The sequence shown here is derived from an EMBL/GenBank/DDBJ whole genome shotgun (WGS) entry which is preliminary data.</text>
</comment>
<dbReference type="Gene3D" id="1.20.120.690">
    <property type="entry name" value="RDM1 protein domain"/>
    <property type="match status" value="1"/>
</dbReference>
<dbReference type="Proteomes" id="UP000298416">
    <property type="component" value="Unassembled WGS sequence"/>
</dbReference>
<dbReference type="SUPFAM" id="SSF109920">
    <property type="entry name" value="Hypothetical protein At3g22680"/>
    <property type="match status" value="1"/>
</dbReference>
<dbReference type="PANTHER" id="PTHR36366:SF1">
    <property type="entry name" value="PROTEIN RDM1"/>
    <property type="match status" value="1"/>
</dbReference>
<proteinExistence type="predicted"/>
<organism evidence="2">
    <name type="scientific">Salvia splendens</name>
    <name type="common">Scarlet sage</name>
    <dbReference type="NCBI Taxonomy" id="180675"/>
    <lineage>
        <taxon>Eukaryota</taxon>
        <taxon>Viridiplantae</taxon>
        <taxon>Streptophyta</taxon>
        <taxon>Embryophyta</taxon>
        <taxon>Tracheophyta</taxon>
        <taxon>Spermatophyta</taxon>
        <taxon>Magnoliopsida</taxon>
        <taxon>eudicotyledons</taxon>
        <taxon>Gunneridae</taxon>
        <taxon>Pentapetalae</taxon>
        <taxon>asterids</taxon>
        <taxon>lamiids</taxon>
        <taxon>Lamiales</taxon>
        <taxon>Lamiaceae</taxon>
        <taxon>Nepetoideae</taxon>
        <taxon>Mentheae</taxon>
        <taxon>Salviinae</taxon>
        <taxon>Salvia</taxon>
        <taxon>Salvia subgen. Calosphace</taxon>
        <taxon>core Calosphace</taxon>
    </lineage>
</organism>
<sequence>MDPIPDVNALLDHAIDIVMEAMPAIQTEIKNEIARCTGAAARRSVGVAMKRPASSQQVEISSDDSSSSEAENDVSQSQQPNVKPTLELSSEAWLFRRAKSYQEYMKSIPIPIIRGAVIPYISWAGLGASMKQMYEQPLHYLTNIHLKQMDRERLGAEDEDVSLDLIIHPCKAEATIWLMEEIHRQSSSPQHLARVWSADPMYHTFIDAIFPKRGS</sequence>
<evidence type="ECO:0000256" key="1">
    <source>
        <dbReference type="SAM" id="MobiDB-lite"/>
    </source>
</evidence>
<name>A0A8X8YNA3_SALSN</name>
<feature type="region of interest" description="Disordered" evidence="1">
    <location>
        <begin position="47"/>
        <end position="83"/>
    </location>
</feature>
<evidence type="ECO:0000313" key="3">
    <source>
        <dbReference type="Proteomes" id="UP000298416"/>
    </source>
</evidence>
<dbReference type="PANTHER" id="PTHR36366">
    <property type="entry name" value="PROTEIN RDM1"/>
    <property type="match status" value="1"/>
</dbReference>
<accession>A0A8X8YNA3</accession>
<dbReference type="GO" id="GO:0000419">
    <property type="term" value="C:RNA polymerase V complex"/>
    <property type="evidence" value="ECO:0007669"/>
    <property type="project" value="TreeGrafter"/>
</dbReference>
<evidence type="ECO:0008006" key="4">
    <source>
        <dbReference type="Google" id="ProtNLM"/>
    </source>
</evidence>
<dbReference type="OrthoDB" id="1906229at2759"/>
<evidence type="ECO:0000313" key="2">
    <source>
        <dbReference type="EMBL" id="KAG6435576.1"/>
    </source>
</evidence>
<dbReference type="InterPro" id="IPR015270">
    <property type="entry name" value="RDM1_plant"/>
</dbReference>
<dbReference type="Pfam" id="PF09187">
    <property type="entry name" value="RdDM_RDM1"/>
    <property type="match status" value="1"/>
</dbReference>
<feature type="compositionally biased region" description="Low complexity" evidence="1">
    <location>
        <begin position="54"/>
        <end position="77"/>
    </location>
</feature>